<dbReference type="GO" id="GO:0003677">
    <property type="term" value="F:DNA binding"/>
    <property type="evidence" value="ECO:0007669"/>
    <property type="project" value="TreeGrafter"/>
</dbReference>
<evidence type="ECO:0000313" key="7">
    <source>
        <dbReference type="EMBL" id="KER24864.1"/>
    </source>
</evidence>
<feature type="compositionally biased region" description="Polar residues" evidence="5">
    <location>
        <begin position="368"/>
        <end position="404"/>
    </location>
</feature>
<dbReference type="AlphaFoldDB" id="A0A075AB69"/>
<protein>
    <recommendedName>
        <fullName evidence="6">RanBP2-type domain-containing protein</fullName>
    </recommendedName>
</protein>
<dbReference type="RefSeq" id="XP_009171418.1">
    <property type="nucleotide sequence ID" value="XM_009173154.1"/>
</dbReference>
<feature type="compositionally biased region" description="Basic residues" evidence="5">
    <location>
        <begin position="438"/>
        <end position="455"/>
    </location>
</feature>
<reference evidence="7 8" key="1">
    <citation type="submission" date="2013-11" db="EMBL/GenBank/DDBJ databases">
        <title>Opisthorchis viverrini - life in the bile duct.</title>
        <authorList>
            <person name="Young N.D."/>
            <person name="Nagarajan N."/>
            <person name="Lin S.J."/>
            <person name="Korhonen P.K."/>
            <person name="Jex A.R."/>
            <person name="Hall R.S."/>
            <person name="Safavi-Hemami H."/>
            <person name="Kaewkong W."/>
            <person name="Bertrand D."/>
            <person name="Gao S."/>
            <person name="Seet Q."/>
            <person name="Wongkham S."/>
            <person name="Teh B.T."/>
            <person name="Wongkham C."/>
            <person name="Intapan P.M."/>
            <person name="Maleewong W."/>
            <person name="Yang X."/>
            <person name="Hu M."/>
            <person name="Wang Z."/>
            <person name="Hofmann A."/>
            <person name="Sternberg P.W."/>
            <person name="Tan P."/>
            <person name="Wang J."/>
            <person name="Gasser R.B."/>
        </authorList>
    </citation>
    <scope>NUCLEOTIDE SEQUENCE [LARGE SCALE GENOMIC DNA]</scope>
</reference>
<dbReference type="Proteomes" id="UP000054324">
    <property type="component" value="Unassembled WGS sequence"/>
</dbReference>
<evidence type="ECO:0000256" key="4">
    <source>
        <dbReference type="PROSITE-ProRule" id="PRU00322"/>
    </source>
</evidence>
<dbReference type="EMBL" id="KL596795">
    <property type="protein sequence ID" value="KER24864.1"/>
    <property type="molecule type" value="Genomic_DNA"/>
</dbReference>
<dbReference type="KEGG" id="ovi:T265_14329"/>
<feature type="compositionally biased region" description="Polar residues" evidence="5">
    <location>
        <begin position="497"/>
        <end position="529"/>
    </location>
</feature>
<dbReference type="GO" id="GO:0003712">
    <property type="term" value="F:transcription coregulator activity"/>
    <property type="evidence" value="ECO:0007669"/>
    <property type="project" value="TreeGrafter"/>
</dbReference>
<feature type="region of interest" description="Disordered" evidence="5">
    <location>
        <begin position="137"/>
        <end position="179"/>
    </location>
</feature>
<dbReference type="STRING" id="6198.A0A075AB69"/>
<keyword evidence="8" id="KW-1185">Reference proteome</keyword>
<dbReference type="InterPro" id="IPR036443">
    <property type="entry name" value="Znf_RanBP2_sf"/>
</dbReference>
<dbReference type="PANTHER" id="PTHR12920:SF4">
    <property type="entry name" value="GEO03726P1"/>
    <property type="match status" value="1"/>
</dbReference>
<dbReference type="Gene3D" id="4.10.1060.10">
    <property type="entry name" value="Zinc finger, RanBP2-type"/>
    <property type="match status" value="1"/>
</dbReference>
<feature type="compositionally biased region" description="Polar residues" evidence="5">
    <location>
        <begin position="222"/>
        <end position="234"/>
    </location>
</feature>
<dbReference type="PANTHER" id="PTHR12920">
    <property type="entry name" value="RYBP AND YAF2-RELATED"/>
    <property type="match status" value="1"/>
</dbReference>
<feature type="compositionally biased region" description="Polar residues" evidence="5">
    <location>
        <begin position="158"/>
        <end position="174"/>
    </location>
</feature>
<keyword evidence="2 4" id="KW-0863">Zinc-finger</keyword>
<dbReference type="InterPro" id="IPR039958">
    <property type="entry name" value="RYBP/YAF2"/>
</dbReference>
<gene>
    <name evidence="7" type="ORF">T265_14329</name>
</gene>
<dbReference type="PROSITE" id="PS01358">
    <property type="entry name" value="ZF_RANBP2_1"/>
    <property type="match status" value="1"/>
</dbReference>
<feature type="compositionally biased region" description="Basic and acidic residues" evidence="5">
    <location>
        <begin position="255"/>
        <end position="266"/>
    </location>
</feature>
<evidence type="ECO:0000256" key="2">
    <source>
        <dbReference type="ARBA" id="ARBA00022771"/>
    </source>
</evidence>
<keyword evidence="3" id="KW-0862">Zinc</keyword>
<dbReference type="InterPro" id="IPR001876">
    <property type="entry name" value="Znf_RanBP2"/>
</dbReference>
<name>A0A075AB69_OPIVI</name>
<dbReference type="GeneID" id="20328495"/>
<dbReference type="Pfam" id="PF00641">
    <property type="entry name" value="Zn_ribbon_RanBP"/>
    <property type="match status" value="1"/>
</dbReference>
<evidence type="ECO:0000313" key="8">
    <source>
        <dbReference type="Proteomes" id="UP000054324"/>
    </source>
</evidence>
<dbReference type="GO" id="GO:0045893">
    <property type="term" value="P:positive regulation of DNA-templated transcription"/>
    <property type="evidence" value="ECO:0007669"/>
    <property type="project" value="InterPro"/>
</dbReference>
<dbReference type="CTD" id="20328495"/>
<dbReference type="PROSITE" id="PS50199">
    <property type="entry name" value="ZF_RANBP2_2"/>
    <property type="match status" value="1"/>
</dbReference>
<dbReference type="GO" id="GO:0005634">
    <property type="term" value="C:nucleus"/>
    <property type="evidence" value="ECO:0007669"/>
    <property type="project" value="TreeGrafter"/>
</dbReference>
<accession>A0A075AB69</accession>
<feature type="domain" description="RanBP2-type" evidence="6">
    <location>
        <begin position="23"/>
        <end position="52"/>
    </location>
</feature>
<organism evidence="7 8">
    <name type="scientific">Opisthorchis viverrini</name>
    <name type="common">Southeast Asian liver fluke</name>
    <dbReference type="NCBI Taxonomy" id="6198"/>
    <lineage>
        <taxon>Eukaryota</taxon>
        <taxon>Metazoa</taxon>
        <taxon>Spiralia</taxon>
        <taxon>Lophotrochozoa</taxon>
        <taxon>Platyhelminthes</taxon>
        <taxon>Trematoda</taxon>
        <taxon>Digenea</taxon>
        <taxon>Opisthorchiida</taxon>
        <taxon>Opisthorchiata</taxon>
        <taxon>Opisthorchiidae</taxon>
        <taxon>Opisthorchis</taxon>
    </lineage>
</organism>
<dbReference type="OrthoDB" id="10063208at2759"/>
<dbReference type="GO" id="GO:0008270">
    <property type="term" value="F:zinc ion binding"/>
    <property type="evidence" value="ECO:0007669"/>
    <property type="project" value="UniProtKB-KW"/>
</dbReference>
<sequence length="536" mass="59174">FNLSVLYSLSVLYRCKRKARGEEDDRWECSVCTYMNPSESYKCEICFMRKGTSTRKPRLNPQVVEQQQLIAQAILKEKDEEHRRRKTERCLEKTSSLGSSVKLKNFDRSSPLLFEIFANGYSVVITEFQLRSKVKLSQPESPAPSNGSSLQGFPGGIFSSTDQLSPTDSNSTVDASHKPISCGESELFESVETKTRCSFPTNRVGHSSSGKSTHASYPHESVSLSTPFSKTTGRSLAGSDCATDNMTSHMVGIKQDETSEPGREPKSSSSTSVPCSSRRIRLKRLQHTPATQPMAKGVFNTCTVYDGRNEAPDSSTCERLLAPSQTNQPPSSRLRRHRFHFDPQNTYVFSTPQSKCSKGHSRGLNLAKSGSQRYLKSSTKSRSIGSRTDVTWSSKSRQKTSTQRPLRITVSRVNTSAASKHCKYESSLPTSSPSEHHPTKRRHSTTRSSLKCKIRVRAPAHPEGLLSEDTDNAVHEALLSTKKSKVLSDSPKVASPESPTANQELNLNSHTNLSTESRNTSAMTDSSGASALEMSR</sequence>
<feature type="compositionally biased region" description="Polar residues" evidence="5">
    <location>
        <begin position="198"/>
        <end position="215"/>
    </location>
</feature>
<evidence type="ECO:0000256" key="1">
    <source>
        <dbReference type="ARBA" id="ARBA00022723"/>
    </source>
</evidence>
<feature type="region of interest" description="Disordered" evidence="5">
    <location>
        <begin position="484"/>
        <end position="536"/>
    </location>
</feature>
<proteinExistence type="predicted"/>
<keyword evidence="1" id="KW-0479">Metal-binding</keyword>
<feature type="compositionally biased region" description="Low complexity" evidence="5">
    <location>
        <begin position="267"/>
        <end position="277"/>
    </location>
</feature>
<feature type="compositionally biased region" description="Polar residues" evidence="5">
    <location>
        <begin position="138"/>
        <end position="151"/>
    </location>
</feature>
<feature type="region of interest" description="Disordered" evidence="5">
    <location>
        <begin position="350"/>
        <end position="455"/>
    </location>
</feature>
<feature type="region of interest" description="Disordered" evidence="5">
    <location>
        <begin position="255"/>
        <end position="278"/>
    </location>
</feature>
<feature type="region of interest" description="Disordered" evidence="5">
    <location>
        <begin position="198"/>
        <end position="236"/>
    </location>
</feature>
<evidence type="ECO:0000259" key="6">
    <source>
        <dbReference type="PROSITE" id="PS50199"/>
    </source>
</evidence>
<evidence type="ECO:0000256" key="5">
    <source>
        <dbReference type="SAM" id="MobiDB-lite"/>
    </source>
</evidence>
<feature type="non-terminal residue" evidence="7">
    <location>
        <position position="1"/>
    </location>
</feature>
<evidence type="ECO:0000256" key="3">
    <source>
        <dbReference type="ARBA" id="ARBA00022833"/>
    </source>
</evidence>
<dbReference type="SUPFAM" id="SSF90209">
    <property type="entry name" value="Ran binding protein zinc finger-like"/>
    <property type="match status" value="1"/>
</dbReference>
<dbReference type="SMART" id="SM00547">
    <property type="entry name" value="ZnF_RBZ"/>
    <property type="match status" value="1"/>
</dbReference>